<dbReference type="GO" id="GO:0034063">
    <property type="term" value="P:stress granule assembly"/>
    <property type="evidence" value="ECO:0007669"/>
    <property type="project" value="TreeGrafter"/>
</dbReference>
<feature type="compositionally biased region" description="Low complexity" evidence="2">
    <location>
        <begin position="1086"/>
        <end position="1097"/>
    </location>
</feature>
<evidence type="ECO:0000313" key="5">
    <source>
        <dbReference type="Proteomes" id="UP000192247"/>
    </source>
</evidence>
<dbReference type="PANTHER" id="PTHR12854">
    <property type="entry name" value="ATAXIN 2-RELATED"/>
    <property type="match status" value="1"/>
</dbReference>
<feature type="compositionally biased region" description="Gly residues" evidence="2">
    <location>
        <begin position="768"/>
        <end position="797"/>
    </location>
</feature>
<feature type="compositionally biased region" description="Pro residues" evidence="2">
    <location>
        <begin position="1098"/>
        <end position="1128"/>
    </location>
</feature>
<feature type="non-terminal residue" evidence="4">
    <location>
        <position position="1128"/>
    </location>
</feature>
<gene>
    <name evidence="4" type="ORF">BIW11_05593</name>
</gene>
<dbReference type="EMBL" id="MNPL01000865">
    <property type="protein sequence ID" value="OQR79635.1"/>
    <property type="molecule type" value="Genomic_DNA"/>
</dbReference>
<dbReference type="InterPro" id="IPR009604">
    <property type="entry name" value="LsmAD_domain"/>
</dbReference>
<dbReference type="SMART" id="SM01272">
    <property type="entry name" value="LsmAD"/>
    <property type="match status" value="1"/>
</dbReference>
<feature type="region of interest" description="Disordered" evidence="2">
    <location>
        <begin position="1"/>
        <end position="39"/>
    </location>
</feature>
<feature type="region of interest" description="Disordered" evidence="2">
    <location>
        <begin position="99"/>
        <end position="138"/>
    </location>
</feature>
<organism evidence="4 5">
    <name type="scientific">Tropilaelaps mercedesae</name>
    <dbReference type="NCBI Taxonomy" id="418985"/>
    <lineage>
        <taxon>Eukaryota</taxon>
        <taxon>Metazoa</taxon>
        <taxon>Ecdysozoa</taxon>
        <taxon>Arthropoda</taxon>
        <taxon>Chelicerata</taxon>
        <taxon>Arachnida</taxon>
        <taxon>Acari</taxon>
        <taxon>Parasitiformes</taxon>
        <taxon>Mesostigmata</taxon>
        <taxon>Gamasina</taxon>
        <taxon>Dermanyssoidea</taxon>
        <taxon>Laelapidae</taxon>
        <taxon>Tropilaelaps</taxon>
    </lineage>
</organism>
<dbReference type="PANTHER" id="PTHR12854:SF7">
    <property type="entry name" value="ATAXIN-2 HOMOLOG"/>
    <property type="match status" value="1"/>
</dbReference>
<evidence type="ECO:0000259" key="3">
    <source>
        <dbReference type="SMART" id="SM01272"/>
    </source>
</evidence>
<feature type="compositionally biased region" description="Gly residues" evidence="2">
    <location>
        <begin position="1073"/>
        <end position="1085"/>
    </location>
</feature>
<feature type="region of interest" description="Disordered" evidence="2">
    <location>
        <begin position="761"/>
        <end position="809"/>
    </location>
</feature>
<keyword evidence="5" id="KW-1185">Reference proteome</keyword>
<dbReference type="Proteomes" id="UP000192247">
    <property type="component" value="Unassembled WGS sequence"/>
</dbReference>
<feature type="compositionally biased region" description="Basic and acidic residues" evidence="2">
    <location>
        <begin position="573"/>
        <end position="583"/>
    </location>
</feature>
<evidence type="ECO:0000313" key="4">
    <source>
        <dbReference type="EMBL" id="OQR79635.1"/>
    </source>
</evidence>
<name>A0A1V9Y1Q2_9ACAR</name>
<feature type="region of interest" description="Disordered" evidence="2">
    <location>
        <begin position="236"/>
        <end position="257"/>
    </location>
</feature>
<dbReference type="GO" id="GO:0010494">
    <property type="term" value="C:cytoplasmic stress granule"/>
    <property type="evidence" value="ECO:0007669"/>
    <property type="project" value="TreeGrafter"/>
</dbReference>
<feature type="compositionally biased region" description="Low complexity" evidence="2">
    <location>
        <begin position="1029"/>
        <end position="1039"/>
    </location>
</feature>
<dbReference type="OrthoDB" id="2275718at2759"/>
<reference evidence="4 5" key="1">
    <citation type="journal article" date="2017" name="Gigascience">
        <title>Draft genome of the honey bee ectoparasitic mite, Tropilaelaps mercedesae, is shaped by the parasitic life history.</title>
        <authorList>
            <person name="Dong X."/>
            <person name="Armstrong S.D."/>
            <person name="Xia D."/>
            <person name="Makepeace B.L."/>
            <person name="Darby A.C."/>
            <person name="Kadowaki T."/>
        </authorList>
    </citation>
    <scope>NUCLEOTIDE SEQUENCE [LARGE SCALE GENOMIC DNA]</scope>
    <source>
        <strain evidence="4">Wuxi-XJTLU</strain>
    </source>
</reference>
<comment type="caution">
    <text evidence="4">The sequence shown here is derived from an EMBL/GenBank/DDBJ whole genome shotgun (WGS) entry which is preliminary data.</text>
</comment>
<dbReference type="InterPro" id="IPR045117">
    <property type="entry name" value="ATXN2-like"/>
</dbReference>
<dbReference type="STRING" id="418985.A0A1V9Y1Q2"/>
<feature type="compositionally biased region" description="Polar residues" evidence="2">
    <location>
        <begin position="628"/>
        <end position="649"/>
    </location>
</feature>
<dbReference type="GO" id="GO:0003729">
    <property type="term" value="F:mRNA binding"/>
    <property type="evidence" value="ECO:0007669"/>
    <property type="project" value="TreeGrafter"/>
</dbReference>
<feature type="compositionally biased region" description="Basic and acidic residues" evidence="2">
    <location>
        <begin position="538"/>
        <end position="547"/>
    </location>
</feature>
<proteinExistence type="inferred from homology"/>
<dbReference type="AlphaFoldDB" id="A0A1V9Y1Q2"/>
<feature type="compositionally biased region" description="Pro residues" evidence="2">
    <location>
        <begin position="1053"/>
        <end position="1062"/>
    </location>
</feature>
<accession>A0A1V9Y1Q2</accession>
<feature type="region of interest" description="Disordered" evidence="2">
    <location>
        <begin position="439"/>
        <end position="691"/>
    </location>
</feature>
<dbReference type="Pfam" id="PF14438">
    <property type="entry name" value="SM-ATX"/>
    <property type="match status" value="1"/>
</dbReference>
<dbReference type="InParanoid" id="A0A1V9Y1Q2"/>
<feature type="compositionally biased region" description="Polar residues" evidence="2">
    <location>
        <begin position="518"/>
        <end position="533"/>
    </location>
</feature>
<feature type="region of interest" description="Disordered" evidence="2">
    <location>
        <begin position="944"/>
        <end position="1128"/>
    </location>
</feature>
<dbReference type="InterPro" id="IPR025852">
    <property type="entry name" value="SM_dom_ATX"/>
</dbReference>
<evidence type="ECO:0000256" key="2">
    <source>
        <dbReference type="SAM" id="MobiDB-lite"/>
    </source>
</evidence>
<evidence type="ECO:0000256" key="1">
    <source>
        <dbReference type="ARBA" id="ARBA00007503"/>
    </source>
</evidence>
<feature type="compositionally biased region" description="Low complexity" evidence="2">
    <location>
        <begin position="562"/>
        <end position="572"/>
    </location>
</feature>
<sequence length="1128" mass="116560">MNQQGTDKKRNVKSNGTAGPRSVRGNHQQGGGGKANSDRTVLEKAAAIATGTNAIPPSSLGSRNSSVTTGTTNSIIANSINNINSNLNNIANNSENVSGGNGGGGAAARNSDSIGMGRDRNDGLATIGSVGPISQQQQATSSTVTSAVLGGSGVSVVNNVGPGSPRDAALGTTASTGLTQAPNGVYTNARFMHAVAALVGHTVEVRVRGEKDTYEGLFYTISPELEIALDGVLVGSPEREQNSPDSRGDLSLDSSAAAQSAPGHLAGLVRNMDRLKNADSPSQPLQETMVFSLKDVISVTAYNIDMDYATKDNAFTDAAISRGANGRPIERDLQAWMDDEPEGKSIEEGQLEDISATTSWDPEEMFKTNKSKFGVETTYQENLEGYTYQIEQRDDPEFQRREAEAVRIALEIESNPQHKRNIELEIGCDGDDEELKYSAVVKDSRNESRVSYAHPGGRRNKQVTPNANGGQAKGGVQQRSGASHPPHHPPGNSSTRGGHNRSPPLPSPAPHTPLAQHPQASQATNQTTTGQSRPSPPIKDEVRRGPAERSPAARVSPSPKMQPQQQQQQQQQDKQEKQREDKNALPVGGGHGPSQQPPSALPVSQQQPHVSAVHGNHEGKRSPPLGTPASTTTPVVNQPPAGQQQSGMQQPRAGTPQVEAVKSDHTPTQQPPQTPSPAPAVQPNGASSSTDEIVKKSTLNPNAEVFVFNPKTTHVAPPVVTHNKQNMPPTSVMHTGGHPAPNRSMLVQHHGLIMAGPPVFQAFQGHAPGHGGPSHGHGGHQTPGGGGTGGHQGGGGTRPYRGGKNNSRQAVEQTMHVTGAPLVTAGPPQHQQVVLGYPPPAYGAAPPPGVPPGVTVMQPQLMQHGQQVVLPYNSIVQTRGVMSPPAGPGVGGVGSPQVMSPIYQGEHALHIAAGHQQVFLRDQHQLLYPGFDGAPGQAVAFVVNTQPPGGGGGQSGAPTPPNAGVGGPHGGPHGQQPLLAYPGQPQWTAQPMLVMSPINPSGGGPTGTPPPHHAHMNMVMPGPPPLGPPHGSHPGQHAPPHGPPFAPQAVVPQGPPGVPVPPNALQVPPGVPQGVGGPPGAGGPPSSGVASGPNGPTNQPPPAPTSAQQGPPPLAAPQQPQQPPPPPQ</sequence>
<feature type="compositionally biased region" description="Pro residues" evidence="2">
    <location>
        <begin position="669"/>
        <end position="680"/>
    </location>
</feature>
<dbReference type="Pfam" id="PF06741">
    <property type="entry name" value="LsmAD"/>
    <property type="match status" value="1"/>
</dbReference>
<comment type="similarity">
    <text evidence="1">Belongs to the ataxin-2 family.</text>
</comment>
<protein>
    <submittedName>
        <fullName evidence="4">Ataxin-2 protein isoform X1</fullName>
    </submittedName>
</protein>
<feature type="compositionally biased region" description="Basic and acidic residues" evidence="2">
    <location>
        <begin position="237"/>
        <end position="250"/>
    </location>
</feature>
<feature type="domain" description="LsmAD" evidence="3">
    <location>
        <begin position="373"/>
        <end position="443"/>
    </location>
</feature>
<feature type="compositionally biased region" description="Gly residues" evidence="2">
    <location>
        <begin position="964"/>
        <end position="973"/>
    </location>
</feature>